<feature type="compositionally biased region" description="Polar residues" evidence="7">
    <location>
        <begin position="728"/>
        <end position="756"/>
    </location>
</feature>
<dbReference type="PROSITE" id="PS00126">
    <property type="entry name" value="PDEASE_I_1"/>
    <property type="match status" value="1"/>
</dbReference>
<evidence type="ECO:0000256" key="3">
    <source>
        <dbReference type="PIRSR" id="PIRSR623088-1"/>
    </source>
</evidence>
<accession>A0AAN7Y8C2</accession>
<feature type="compositionally biased region" description="Polar residues" evidence="7">
    <location>
        <begin position="812"/>
        <end position="826"/>
    </location>
</feature>
<feature type="binding site" evidence="5">
    <location>
        <position position="437"/>
    </location>
    <ligand>
        <name>Zn(2+)</name>
        <dbReference type="ChEBI" id="CHEBI:29105"/>
        <label>1</label>
    </ligand>
</feature>
<dbReference type="SMART" id="SM00471">
    <property type="entry name" value="HDc"/>
    <property type="match status" value="1"/>
</dbReference>
<evidence type="ECO:0000256" key="4">
    <source>
        <dbReference type="PIRSR" id="PIRSR623088-2"/>
    </source>
</evidence>
<evidence type="ECO:0000313" key="9">
    <source>
        <dbReference type="EMBL" id="KAK5089053.1"/>
    </source>
</evidence>
<dbReference type="PRINTS" id="PR00387">
    <property type="entry name" value="PDIESTERASE1"/>
</dbReference>
<gene>
    <name evidence="9" type="primary">PDE2</name>
    <name evidence="9" type="ORF">LTR05_003277</name>
</gene>
<dbReference type="InterPro" id="IPR003607">
    <property type="entry name" value="HD/PDEase_dom"/>
</dbReference>
<proteinExistence type="inferred from homology"/>
<dbReference type="CDD" id="cd00077">
    <property type="entry name" value="HDc"/>
    <property type="match status" value="1"/>
</dbReference>
<dbReference type="InterPro" id="IPR023088">
    <property type="entry name" value="PDEase"/>
</dbReference>
<feature type="binding site" evidence="5">
    <location>
        <position position="438"/>
    </location>
    <ligand>
        <name>Zn(2+)</name>
        <dbReference type="ChEBI" id="CHEBI:29105"/>
        <label>1</label>
    </ligand>
</feature>
<feature type="compositionally biased region" description="Basic and acidic residues" evidence="7">
    <location>
        <begin position="687"/>
        <end position="697"/>
    </location>
</feature>
<evidence type="ECO:0000256" key="6">
    <source>
        <dbReference type="RuleBase" id="RU363067"/>
    </source>
</evidence>
<dbReference type="GO" id="GO:0046872">
    <property type="term" value="F:metal ion binding"/>
    <property type="evidence" value="ECO:0007669"/>
    <property type="project" value="UniProtKB-KW"/>
</dbReference>
<dbReference type="Pfam" id="PF00233">
    <property type="entry name" value="PDEase_I"/>
    <property type="match status" value="1"/>
</dbReference>
<reference evidence="9 10" key="1">
    <citation type="submission" date="2023-08" db="EMBL/GenBank/DDBJ databases">
        <title>Black Yeasts Isolated from many extreme environments.</title>
        <authorList>
            <person name="Coleine C."/>
            <person name="Stajich J.E."/>
            <person name="Selbmann L."/>
        </authorList>
    </citation>
    <scope>NUCLEOTIDE SEQUENCE [LARGE SCALE GENOMIC DNA]</scope>
    <source>
        <strain evidence="9 10">CCFEE 5910</strain>
    </source>
</reference>
<feature type="binding site" evidence="4">
    <location>
        <position position="551"/>
    </location>
    <ligand>
        <name>AMP</name>
        <dbReference type="ChEBI" id="CHEBI:456215"/>
    </ligand>
</feature>
<evidence type="ECO:0000313" key="10">
    <source>
        <dbReference type="Proteomes" id="UP001309876"/>
    </source>
</evidence>
<keyword evidence="1 5" id="KW-0479">Metal-binding</keyword>
<feature type="compositionally biased region" description="Polar residues" evidence="7">
    <location>
        <begin position="955"/>
        <end position="964"/>
    </location>
</feature>
<sequence>MDPSACRVIYIDERFNTERWISRDGIGPASYDKRKSSSADFDELPPDLQANVNAFLSVFNQVYVCRSGRSFSAKLAEIHEAVSGDCTPILACFDVGFEKKQDILGRARPRFAPEFESPLPSPGLRRELTFSSEADESYGLQLLSRIASDLQVEEGAKLIIPVAVVQPQRKDSHEQLSLQKSLVARAPYGTETEPAALADTSDIIDPQLMLQCLEAGALDVVKSPLDKAGIMGLTVHAYRIYKSAKAEQSHYMARARGRGRKQSWVGVDEEKPYAYLREAMVRKLLKGICEPQEFIEDYQHRDLYIEPHRREVVASEVGKWSFSGQDYSEDELVYAGYFMLNHALQMPEVNKWSMPKDNLLRFMQGCRVAYNSFVLYHNFKHAVDVLQSTFYFLLQIGLLPPYPEGSAPTPHANEKSPIAKLLGPFEAMTLLISAIGHDVGHPGVNNMFLVKLNAPLAQLYNDQSVLEAFHCAAYSQILRRHWPTVFHDKAIRKLMISSILATDMGCHSDYMQQLGMLQEKIHESKSTDGWTPKDIETYRVLTCGLLIKCADISNVARPWSVAEKWTYKLQDEFAHQGEMERSVGMETTLFGGPPEIGNMLKLANGQIGFMTIFAHPLFANVMDVIPAMSFAADEILVNKGVWFTRAEHEKQKQVLKERGGVGDGGVSPRSQSPVDPARKSYFPSSPLKEKTERKQQNGDKSSSLRQVEALVTPGGEPSSSPVLVGHKTTGSNSVSSDHNLLPNGTSRIADSQTATPRQAPADLGSSSPENVSEVELNDKSRDEGISMRAGSTALPVKQMQEAQEDAAEQHARNSIASFKFATSNINEPVRTYDPKSQHEITNPSTRASAPMNDMDHQLAKANMAPIQGISEPPERAVTEGSPNDGGDVTPTPSTEATSYTTGNRSQEAFSSPQTTYSHNDARNRATSQPMPALTQSYSTNSSDSTSRQESKQEFRTTVFSNGDSTYEEHRDRKLSTRTLGRKRSDLKRRLQFWKKRSSDRSLPEEARASGITP</sequence>
<dbReference type="PANTHER" id="PTHR11347">
    <property type="entry name" value="CYCLIC NUCLEOTIDE PHOSPHODIESTERASE"/>
    <property type="match status" value="1"/>
</dbReference>
<feature type="binding site" evidence="5">
    <location>
        <position position="438"/>
    </location>
    <ligand>
        <name>Zn(2+)</name>
        <dbReference type="ChEBI" id="CHEBI:29105"/>
        <label>2</label>
    </ligand>
</feature>
<dbReference type="PROSITE" id="PS51845">
    <property type="entry name" value="PDEASE_I_2"/>
    <property type="match status" value="1"/>
</dbReference>
<keyword evidence="10" id="KW-1185">Reference proteome</keyword>
<feature type="binding site" evidence="4">
    <location>
        <position position="438"/>
    </location>
    <ligand>
        <name>AMP</name>
        <dbReference type="ChEBI" id="CHEBI:456215"/>
    </ligand>
</feature>
<dbReference type="GO" id="GO:0007165">
    <property type="term" value="P:signal transduction"/>
    <property type="evidence" value="ECO:0007669"/>
    <property type="project" value="InterPro"/>
</dbReference>
<evidence type="ECO:0000256" key="5">
    <source>
        <dbReference type="PIRSR" id="PIRSR623088-3"/>
    </source>
</evidence>
<dbReference type="EC" id="3.1.4.-" evidence="6"/>
<evidence type="ECO:0000256" key="7">
    <source>
        <dbReference type="SAM" id="MobiDB-lite"/>
    </source>
</evidence>
<dbReference type="GO" id="GO:0004114">
    <property type="term" value="F:3',5'-cyclic-nucleotide phosphodiesterase activity"/>
    <property type="evidence" value="ECO:0007669"/>
    <property type="project" value="InterPro"/>
</dbReference>
<dbReference type="SUPFAM" id="SSF109604">
    <property type="entry name" value="HD-domain/PDEase-like"/>
    <property type="match status" value="1"/>
</dbReference>
<feature type="compositionally biased region" description="Basic and acidic residues" evidence="7">
    <location>
        <begin position="996"/>
        <end position="1007"/>
    </location>
</feature>
<feature type="binding site" evidence="4">
    <location>
        <position position="606"/>
    </location>
    <ligand>
        <name>AMP</name>
        <dbReference type="ChEBI" id="CHEBI:456215"/>
    </ligand>
</feature>
<feature type="compositionally biased region" description="Low complexity" evidence="7">
    <location>
        <begin position="934"/>
        <end position="945"/>
    </location>
</feature>
<dbReference type="AlphaFoldDB" id="A0AAN7Y8C2"/>
<evidence type="ECO:0000256" key="2">
    <source>
        <dbReference type="ARBA" id="ARBA00022801"/>
    </source>
</evidence>
<feature type="region of interest" description="Disordered" evidence="7">
    <location>
        <begin position="652"/>
        <end position="1013"/>
    </location>
</feature>
<dbReference type="InterPro" id="IPR023174">
    <property type="entry name" value="PDEase_CS"/>
</dbReference>
<feature type="binding site" evidence="5">
    <location>
        <position position="381"/>
    </location>
    <ligand>
        <name>Zn(2+)</name>
        <dbReference type="ChEBI" id="CHEBI:29105"/>
        <label>1</label>
    </ligand>
</feature>
<protein>
    <recommendedName>
        <fullName evidence="6">Phosphodiesterase</fullName>
        <ecNumber evidence="6">3.1.4.-</ecNumber>
    </recommendedName>
</protein>
<feature type="active site" description="Proton donor" evidence="3">
    <location>
        <position position="377"/>
    </location>
</feature>
<comment type="caution">
    <text evidence="9">The sequence shown here is derived from an EMBL/GenBank/DDBJ whole genome shotgun (WGS) entry which is preliminary data.</text>
</comment>
<evidence type="ECO:0000256" key="1">
    <source>
        <dbReference type="ARBA" id="ARBA00022723"/>
    </source>
</evidence>
<dbReference type="InterPro" id="IPR036971">
    <property type="entry name" value="PDEase_catalytic_dom_sf"/>
</dbReference>
<keyword evidence="2 6" id="KW-0378">Hydrolase</keyword>
<feature type="compositionally biased region" description="Basic residues" evidence="7">
    <location>
        <begin position="979"/>
        <end position="995"/>
    </location>
</feature>
<dbReference type="Proteomes" id="UP001309876">
    <property type="component" value="Unassembled WGS sequence"/>
</dbReference>
<dbReference type="Gene3D" id="1.10.1300.10">
    <property type="entry name" value="3'5'-cyclic nucleotide phosphodiesterase, catalytic domain"/>
    <property type="match status" value="1"/>
</dbReference>
<comment type="similarity">
    <text evidence="6">Belongs to the cyclic nucleotide phosphodiesterase family.</text>
</comment>
<feature type="domain" description="PDEase" evidence="8">
    <location>
        <begin position="291"/>
        <end position="649"/>
    </location>
</feature>
<feature type="compositionally biased region" description="Basic and acidic residues" evidence="7">
    <location>
        <begin position="776"/>
        <end position="785"/>
    </location>
</feature>
<organism evidence="9 10">
    <name type="scientific">Lithohypha guttulata</name>
    <dbReference type="NCBI Taxonomy" id="1690604"/>
    <lineage>
        <taxon>Eukaryota</taxon>
        <taxon>Fungi</taxon>
        <taxon>Dikarya</taxon>
        <taxon>Ascomycota</taxon>
        <taxon>Pezizomycotina</taxon>
        <taxon>Eurotiomycetes</taxon>
        <taxon>Chaetothyriomycetidae</taxon>
        <taxon>Chaetothyriales</taxon>
        <taxon>Trichomeriaceae</taxon>
        <taxon>Lithohypha</taxon>
    </lineage>
</organism>
<evidence type="ECO:0000259" key="8">
    <source>
        <dbReference type="PROSITE" id="PS51845"/>
    </source>
</evidence>
<feature type="binding site" evidence="5">
    <location>
        <position position="551"/>
    </location>
    <ligand>
        <name>Zn(2+)</name>
        <dbReference type="ChEBI" id="CHEBI:29105"/>
        <label>1</label>
    </ligand>
</feature>
<feature type="binding site" evidence="4">
    <location>
        <begin position="377"/>
        <end position="381"/>
    </location>
    <ligand>
        <name>AMP</name>
        <dbReference type="ChEBI" id="CHEBI:456215"/>
    </ligand>
</feature>
<dbReference type="EMBL" id="JAVRRJ010000002">
    <property type="protein sequence ID" value="KAK5089053.1"/>
    <property type="molecule type" value="Genomic_DNA"/>
</dbReference>
<feature type="compositionally biased region" description="Polar residues" evidence="7">
    <location>
        <begin position="890"/>
        <end position="929"/>
    </location>
</feature>
<name>A0AAN7Y8C2_9EURO</name>
<dbReference type="InterPro" id="IPR002073">
    <property type="entry name" value="PDEase_catalytic_dom"/>
</dbReference>
<comment type="cofactor">
    <cofactor evidence="6">
        <name>a divalent metal cation</name>
        <dbReference type="ChEBI" id="CHEBI:60240"/>
    </cofactor>
    <text evidence="6">Binds 2 divalent metal cations per subunit. Site 1 may preferentially bind zinc ions, while site 2 has a preference for magnesium and/or manganese ions.</text>
</comment>